<evidence type="ECO:0000313" key="3">
    <source>
        <dbReference type="Proteomes" id="UP000510647"/>
    </source>
</evidence>
<dbReference type="GO" id="GO:0051293">
    <property type="term" value="P:establishment of spindle localization"/>
    <property type="evidence" value="ECO:0007669"/>
    <property type="project" value="TreeGrafter"/>
</dbReference>
<accession>A0A7H9I037</accession>
<dbReference type="Pfam" id="PF08580">
    <property type="entry name" value="KAR9"/>
    <property type="match status" value="1"/>
</dbReference>
<proteinExistence type="predicted"/>
<dbReference type="InterPro" id="IPR013889">
    <property type="entry name" value="Karyogamy_KAR9"/>
</dbReference>
<dbReference type="GO" id="GO:0043332">
    <property type="term" value="C:mating projection tip"/>
    <property type="evidence" value="ECO:0007669"/>
    <property type="project" value="TreeGrafter"/>
</dbReference>
<organism evidence="2 3">
    <name type="scientific">Torulaspora globosa</name>
    <dbReference type="NCBI Taxonomy" id="48254"/>
    <lineage>
        <taxon>Eukaryota</taxon>
        <taxon>Fungi</taxon>
        <taxon>Dikarya</taxon>
        <taxon>Ascomycota</taxon>
        <taxon>Saccharomycotina</taxon>
        <taxon>Saccharomycetes</taxon>
        <taxon>Saccharomycetales</taxon>
        <taxon>Saccharomycetaceae</taxon>
        <taxon>Torulaspora</taxon>
    </lineage>
</organism>
<dbReference type="GO" id="GO:0005816">
    <property type="term" value="C:spindle pole body"/>
    <property type="evidence" value="ECO:0007669"/>
    <property type="project" value="TreeGrafter"/>
</dbReference>
<dbReference type="GO" id="GO:0030473">
    <property type="term" value="P:nuclear migration along microtubule"/>
    <property type="evidence" value="ECO:0007669"/>
    <property type="project" value="TreeGrafter"/>
</dbReference>
<evidence type="ECO:0008006" key="4">
    <source>
        <dbReference type="Google" id="ProtNLM"/>
    </source>
</evidence>
<protein>
    <recommendedName>
        <fullName evidence="4">Karyogamy protein</fullName>
    </recommendedName>
</protein>
<name>A0A7H9I037_9SACH</name>
<dbReference type="EMBL" id="CP059273">
    <property type="protein sequence ID" value="QLQ82225.1"/>
    <property type="molecule type" value="Genomic_DNA"/>
</dbReference>
<dbReference type="AlphaFoldDB" id="A0A7H9I037"/>
<reference evidence="2 3" key="1">
    <citation type="submission" date="2020-06" db="EMBL/GenBank/DDBJ databases">
        <title>The yeast mating-type switching endonuclease HO is a domesticated member of an unorthodox homing genetic element family.</title>
        <authorList>
            <person name="Coughlan A.Y."/>
            <person name="Lombardi L."/>
            <person name="Braun-Galleani S."/>
            <person name="Martos A.R."/>
            <person name="Galeote V."/>
            <person name="Bigey F."/>
            <person name="Dequin S."/>
            <person name="Byrne K.P."/>
            <person name="Wolfe K.H."/>
        </authorList>
    </citation>
    <scope>NUCLEOTIDE SEQUENCE [LARGE SCALE GENOMIC DNA]</scope>
    <source>
        <strain evidence="2 3">CBS2947</strain>
    </source>
</reference>
<keyword evidence="3" id="KW-1185">Reference proteome</keyword>
<dbReference type="PANTHER" id="PTHR37271">
    <property type="entry name" value="KARYOGAMY PROTEIN KAR9"/>
    <property type="match status" value="1"/>
</dbReference>
<sequence length="557" mass="63343">MIMYNGSRDFSQSIQDILKSIEESSDWNDNFPDLILDLWNQLRDLKEYLASIFTLDVPLDQISEQLLHLQNNKSDLANIVGTISRIEPTLSHLLDILENERSKCKESEDLDSLLNLIDNCTQIASERDIWLGSSKSILDASLEYNEILKDHIETLENVIETNIELCFELQEERFSSPVRHTPSFTLKQLIRLLSSNPEGSGVKLPTFSAVEETLCKKFLALKHSIPPIERSLTEILPERIQDFGRRNVPNIDHITLLLEDKKKGLLSKYRFMVDEVRELQIELIDKRWSVLFRNLNHELASILNEIEVLQSKITQHGHSSTINVKLREQLDKKTKTVMKTFNVTYKALEFSLLEPQVASETNALAKKWLDIRPQSDKILNKVACEEDDIQSLSDRLQDLSIRNKIPAADSNVSQRSNFGAFLLKKMNIRPVIVKGTPSSAVKANPVYQHSPLKAKSGPMNGYILKTAPLLPYSRQSSSEDLFDTFQDSSGLTSNSLESLEFEKMSYYSRQQSRIPILPATTLPIKAVRPAPSVKSSRQRRSLKQPTPKALLLSAGMM</sequence>
<dbReference type="GO" id="GO:0005938">
    <property type="term" value="C:cell cortex"/>
    <property type="evidence" value="ECO:0007669"/>
    <property type="project" value="TreeGrafter"/>
</dbReference>
<dbReference type="GO" id="GO:0031578">
    <property type="term" value="P:mitotic spindle orientation checkpoint signaling"/>
    <property type="evidence" value="ECO:0007669"/>
    <property type="project" value="TreeGrafter"/>
</dbReference>
<feature type="region of interest" description="Disordered" evidence="1">
    <location>
        <begin position="528"/>
        <end position="557"/>
    </location>
</feature>
<evidence type="ECO:0000256" key="1">
    <source>
        <dbReference type="SAM" id="MobiDB-lite"/>
    </source>
</evidence>
<dbReference type="PANTHER" id="PTHR37271:SF1">
    <property type="entry name" value="KARYOGAMY PROTEIN KAR9"/>
    <property type="match status" value="1"/>
</dbReference>
<gene>
    <name evidence="2" type="ORF">HG537_0G04800</name>
</gene>
<dbReference type="OrthoDB" id="5559380at2759"/>
<evidence type="ECO:0000313" key="2">
    <source>
        <dbReference type="EMBL" id="QLQ82225.1"/>
    </source>
</evidence>
<dbReference type="Proteomes" id="UP000510647">
    <property type="component" value="Chromosome 7"/>
</dbReference>